<dbReference type="Gene3D" id="3.30.450.20">
    <property type="entry name" value="PAS domain"/>
    <property type="match status" value="1"/>
</dbReference>
<dbReference type="InterPro" id="IPR052020">
    <property type="entry name" value="Cyclic_di-GMP/3'3'-cGAMP_PDE"/>
</dbReference>
<protein>
    <submittedName>
        <fullName evidence="5">HAMP domain-containing protein</fullName>
    </submittedName>
</protein>
<dbReference type="GO" id="GO:0008081">
    <property type="term" value="F:phosphoric diester hydrolase activity"/>
    <property type="evidence" value="ECO:0007669"/>
    <property type="project" value="UniProtKB-ARBA"/>
</dbReference>
<dbReference type="Pfam" id="PF13487">
    <property type="entry name" value="HD_5"/>
    <property type="match status" value="1"/>
</dbReference>
<dbReference type="Gene3D" id="1.10.3210.10">
    <property type="entry name" value="Hypothetical protein af1432"/>
    <property type="match status" value="2"/>
</dbReference>
<sequence length="976" mass="106988">MATAVRRSMPLHLHVWLWFASLVLLLGALISGIQYTMTKATLERSVADTTQRISRETLEEVDNLMRPAQMAVKLVSHSALADAPTVAQRMARVALVRDALETSPVLQSLYIGYEDGSFFFVRPVRDDRERATYGAPGHTAFLIQSVDREAGAPRGRYFYLDADLRVTGEAPAPDLATRFDPRQRPWYRQAMASGALVRTDPYLFYSDRESGATLALPTGSRRAVVGGDFRLDALGQLLNHETVTPRAVLALLDPQGRLVAINRRPPDSASAPDTMEAHPLGNPQDYGLAVLTRLAASTVSRPPAAGPSAGPSGGPESIGLEHADDEDWYTSIDRLNPGASDSLVLVSAIPQSELLHEPRRQAALGMAVTGLVLLLALPLVWLVARSVSRPLASLATEADAVRRFDFVRPVSVRSRITEVNALAGTMDEMRATIQRMLHVTQAVSAEHRLETLLPLLLRETLRAAGGQAGALYLAEPGDGLRPVVGFDRQGQDVTAQMGEPLPRDALPLARSAVREGRALAGHLGSQDVRGARLDVLGEPVPMHGAVIPLINRQQALLGVVLVLRDTPMEAAQLAFVSTMASLSAGAIEVGELTTAQRDLFDAFIRLLAGAIDARSPHTGSHCARVPELTKMLARAACDATDGPYRSFQLTEAQWEALHVAAWLHDCGKVTTPDDVIDKATKLEARYDRIHEVRMRFEVLKRDAEIACLEAVANGEDPAQARTRRDAALRGLDDDFAFVAACNIGGEQMDAADQARLREIGARTWRRTLDDRLGISQEELARRRDRPAAPLPADEPLLADRPEHIIERGPRDRIAADNPWGFRLTMPPHLYDRGELHNLTVARGTLTPEERFKIEDHIVQTQIMLSKLPFPKHLREVPEIAGGHHERMDGTGYPRGLTRDQMSPLARMMGIADIFEALTAADRPYKKAKTLSEAIAIMTRLRDQQHIDAELFDLFLGAGIHRTYAARYMDPALIDDA</sequence>
<feature type="domain" description="HAMP" evidence="3">
    <location>
        <begin position="385"/>
        <end position="438"/>
    </location>
</feature>
<dbReference type="Gene3D" id="3.30.450.40">
    <property type="match status" value="1"/>
</dbReference>
<dbReference type="SUPFAM" id="SSF109604">
    <property type="entry name" value="HD-domain/PDEase-like"/>
    <property type="match status" value="2"/>
</dbReference>
<feature type="compositionally biased region" description="Low complexity" evidence="1">
    <location>
        <begin position="302"/>
        <end position="318"/>
    </location>
</feature>
<keyword evidence="2" id="KW-1133">Transmembrane helix</keyword>
<feature type="domain" description="HD-GYP" evidence="4">
    <location>
        <begin position="596"/>
        <end position="684"/>
    </location>
</feature>
<dbReference type="SMART" id="SM00471">
    <property type="entry name" value="HDc"/>
    <property type="match status" value="1"/>
</dbReference>
<dbReference type="EMBL" id="CP033970">
    <property type="protein sequence ID" value="AZG15833.1"/>
    <property type="molecule type" value="Genomic_DNA"/>
</dbReference>
<dbReference type="AlphaFoldDB" id="A0A3G8H5L0"/>
<dbReference type="GO" id="GO:0016020">
    <property type="term" value="C:membrane"/>
    <property type="evidence" value="ECO:0007669"/>
    <property type="project" value="InterPro"/>
</dbReference>
<keyword evidence="2" id="KW-0812">Transmembrane</keyword>
<organism evidence="5 6">
    <name type="scientific">Cupriavidus pauculus</name>
    <dbReference type="NCBI Taxonomy" id="82633"/>
    <lineage>
        <taxon>Bacteria</taxon>
        <taxon>Pseudomonadati</taxon>
        <taxon>Pseudomonadota</taxon>
        <taxon>Betaproteobacteria</taxon>
        <taxon>Burkholderiales</taxon>
        <taxon>Burkholderiaceae</taxon>
        <taxon>Cupriavidus</taxon>
    </lineage>
</organism>
<name>A0A3G8H5L0_9BURK</name>
<dbReference type="KEGG" id="cpau:EHF44_20545"/>
<dbReference type="InterPro" id="IPR003660">
    <property type="entry name" value="HAMP_dom"/>
</dbReference>
<dbReference type="SMART" id="SM00304">
    <property type="entry name" value="HAMP"/>
    <property type="match status" value="1"/>
</dbReference>
<dbReference type="Proteomes" id="UP000270411">
    <property type="component" value="Chromosome 2"/>
</dbReference>
<evidence type="ECO:0000313" key="5">
    <source>
        <dbReference type="EMBL" id="AZG15833.1"/>
    </source>
</evidence>
<dbReference type="OrthoDB" id="9774747at2"/>
<evidence type="ECO:0000256" key="1">
    <source>
        <dbReference type="SAM" id="MobiDB-lite"/>
    </source>
</evidence>
<evidence type="ECO:0000259" key="4">
    <source>
        <dbReference type="PROSITE" id="PS51832"/>
    </source>
</evidence>
<feature type="domain" description="HD-GYP" evidence="4">
    <location>
        <begin position="761"/>
        <end position="970"/>
    </location>
</feature>
<dbReference type="InterPro" id="IPR003018">
    <property type="entry name" value="GAF"/>
</dbReference>
<evidence type="ECO:0000313" key="6">
    <source>
        <dbReference type="Proteomes" id="UP000270411"/>
    </source>
</evidence>
<gene>
    <name evidence="5" type="ORF">EHF44_20545</name>
</gene>
<accession>A0A3G8H5L0</accession>
<evidence type="ECO:0000256" key="2">
    <source>
        <dbReference type="SAM" id="Phobius"/>
    </source>
</evidence>
<dbReference type="PANTHER" id="PTHR45228:SF5">
    <property type="entry name" value="CYCLIC DI-GMP PHOSPHODIESTERASE VC_1348-RELATED"/>
    <property type="match status" value="1"/>
</dbReference>
<evidence type="ECO:0000259" key="3">
    <source>
        <dbReference type="PROSITE" id="PS50885"/>
    </source>
</evidence>
<dbReference type="Pfam" id="PF00672">
    <property type="entry name" value="HAMP"/>
    <property type="match status" value="1"/>
</dbReference>
<reference evidence="6" key="1">
    <citation type="submission" date="2018-11" db="EMBL/GenBank/DDBJ databases">
        <title>FDA dAtabase for Regulatory Grade micrObial Sequences (FDA-ARGOS): Supporting development and validation of Infectious Disease Dx tests.</title>
        <authorList>
            <person name="Goldberg B."/>
            <person name="Campos J."/>
            <person name="Tallon L."/>
            <person name="Sadzewicz L."/>
            <person name="Zhao X."/>
            <person name="Vavikolanu K."/>
            <person name="Mehta A."/>
            <person name="Aluvathingal J."/>
            <person name="Nadendla S."/>
            <person name="Geyer C."/>
            <person name="Nandy P."/>
            <person name="Yan Y."/>
            <person name="Sichtig H."/>
        </authorList>
    </citation>
    <scope>NUCLEOTIDE SEQUENCE [LARGE SCALE GENOMIC DNA]</scope>
    <source>
        <strain evidence="6">FDAARGOS_614</strain>
    </source>
</reference>
<dbReference type="GO" id="GO:0007165">
    <property type="term" value="P:signal transduction"/>
    <property type="evidence" value="ECO:0007669"/>
    <property type="project" value="InterPro"/>
</dbReference>
<dbReference type="InterPro" id="IPR029016">
    <property type="entry name" value="GAF-like_dom_sf"/>
</dbReference>
<dbReference type="InterPro" id="IPR003607">
    <property type="entry name" value="HD/PDEase_dom"/>
</dbReference>
<feature type="transmembrane region" description="Helical" evidence="2">
    <location>
        <begin position="362"/>
        <end position="384"/>
    </location>
</feature>
<keyword evidence="2" id="KW-0472">Membrane</keyword>
<dbReference type="InterPro" id="IPR037522">
    <property type="entry name" value="HD_GYP_dom"/>
</dbReference>
<proteinExistence type="predicted"/>
<feature type="transmembrane region" description="Helical" evidence="2">
    <location>
        <begin position="15"/>
        <end position="35"/>
    </location>
</feature>
<dbReference type="PROSITE" id="PS50885">
    <property type="entry name" value="HAMP"/>
    <property type="match status" value="1"/>
</dbReference>
<dbReference type="SUPFAM" id="SSF55781">
    <property type="entry name" value="GAF domain-like"/>
    <property type="match status" value="1"/>
</dbReference>
<feature type="region of interest" description="Disordered" evidence="1">
    <location>
        <begin position="300"/>
        <end position="321"/>
    </location>
</feature>
<dbReference type="PANTHER" id="PTHR45228">
    <property type="entry name" value="CYCLIC DI-GMP PHOSPHODIESTERASE TM_0186-RELATED"/>
    <property type="match status" value="1"/>
</dbReference>
<dbReference type="PROSITE" id="PS51832">
    <property type="entry name" value="HD_GYP"/>
    <property type="match status" value="2"/>
</dbReference>
<dbReference type="CDD" id="cd00077">
    <property type="entry name" value="HDc"/>
    <property type="match status" value="2"/>
</dbReference>
<dbReference type="Gene3D" id="6.10.340.10">
    <property type="match status" value="1"/>
</dbReference>
<dbReference type="Pfam" id="PF01590">
    <property type="entry name" value="GAF"/>
    <property type="match status" value="1"/>
</dbReference>